<keyword evidence="4 10" id="KW-0812">Transmembrane</keyword>
<keyword evidence="3" id="KW-0813">Transport</keyword>
<evidence type="ECO:0000256" key="7">
    <source>
        <dbReference type="ARBA" id="ARBA00023010"/>
    </source>
</evidence>
<dbReference type="PROSITE" id="PS00756">
    <property type="entry name" value="SECY_2"/>
    <property type="match status" value="1"/>
</dbReference>
<dbReference type="InterPro" id="IPR023201">
    <property type="entry name" value="SecY_dom_sf"/>
</dbReference>
<proteinExistence type="inferred from homology"/>
<dbReference type="PANTHER" id="PTHR10906">
    <property type="entry name" value="SECY/SEC61-ALPHA FAMILY MEMBER"/>
    <property type="match status" value="1"/>
</dbReference>
<comment type="subcellular location">
    <subcellularLocation>
        <location evidence="1">Membrane</location>
        <topology evidence="1">Multi-pass membrane protein</topology>
    </subcellularLocation>
</comment>
<sequence>MMILQSKFVPPIYKMSQSGPIGRKKINVITRFITLFIAYPQAVFLTRSLSTGNQRSSFIQIVGTDVFSEATIVYFIVPMILTAASLFALFISEQITNKGIGNGTSLIIFTGIAARLPFQFQSAYIYYIGDLKGQNLVNSILSFVAYIFAYLFVILIIAIVYVAERHIPIQQVGAGRSKTKKEMGKLPIKLNPGGIMPIIFAMMVLSFPSMIANILPDTNSTKQW</sequence>
<reference evidence="12" key="1">
    <citation type="submission" date="2018-06" db="EMBL/GenBank/DDBJ databases">
        <authorList>
            <consortium name="Pathogen Informatics"/>
        </authorList>
    </citation>
    <scope>NUCLEOTIDE SEQUENCE [LARGE SCALE GENOMIC DNA]</scope>
    <source>
        <strain evidence="12">NCTC10132</strain>
    </source>
</reference>
<keyword evidence="5" id="KW-0653">Protein transport</keyword>
<feature type="transmembrane region" description="Helical" evidence="10">
    <location>
        <begin position="70"/>
        <end position="91"/>
    </location>
</feature>
<keyword evidence="6 10" id="KW-1133">Transmembrane helix</keyword>
<evidence type="ECO:0000256" key="10">
    <source>
        <dbReference type="SAM" id="Phobius"/>
    </source>
</evidence>
<dbReference type="Pfam" id="PF00344">
    <property type="entry name" value="SecY"/>
    <property type="match status" value="1"/>
</dbReference>
<dbReference type="GO" id="GO:0016020">
    <property type="term" value="C:membrane"/>
    <property type="evidence" value="ECO:0007669"/>
    <property type="project" value="UniProtKB-SubCell"/>
</dbReference>
<evidence type="ECO:0000256" key="5">
    <source>
        <dbReference type="ARBA" id="ARBA00022927"/>
    </source>
</evidence>
<dbReference type="SUPFAM" id="SSF103491">
    <property type="entry name" value="Preprotein translocase SecY subunit"/>
    <property type="match status" value="1"/>
</dbReference>
<organism evidence="11 12">
    <name type="scientific">Mycoplasmopsis edwardii</name>
    <dbReference type="NCBI Taxonomy" id="53558"/>
    <lineage>
        <taxon>Bacteria</taxon>
        <taxon>Bacillati</taxon>
        <taxon>Mycoplasmatota</taxon>
        <taxon>Mycoplasmoidales</taxon>
        <taxon>Metamycoplasmataceae</taxon>
        <taxon>Mycoplasmopsis</taxon>
    </lineage>
</organism>
<gene>
    <name evidence="11" type="primary">secY_1</name>
    <name evidence="11" type="ORF">NCTC10132_00001</name>
</gene>
<comment type="similarity">
    <text evidence="2 9">Belongs to the SecY/SEC61-alpha family.</text>
</comment>
<evidence type="ECO:0000256" key="6">
    <source>
        <dbReference type="ARBA" id="ARBA00022989"/>
    </source>
</evidence>
<keyword evidence="7" id="KW-0811">Translocation</keyword>
<dbReference type="GO" id="GO:0015031">
    <property type="term" value="P:protein transport"/>
    <property type="evidence" value="ECO:0007669"/>
    <property type="project" value="UniProtKB-KW"/>
</dbReference>
<name>A0A3B0Q8B6_9BACT</name>
<evidence type="ECO:0000313" key="12">
    <source>
        <dbReference type="Proteomes" id="UP000257559"/>
    </source>
</evidence>
<feature type="non-terminal residue" evidence="11">
    <location>
        <position position="224"/>
    </location>
</feature>
<evidence type="ECO:0000256" key="3">
    <source>
        <dbReference type="ARBA" id="ARBA00022448"/>
    </source>
</evidence>
<dbReference type="InterPro" id="IPR030659">
    <property type="entry name" value="SecY_CS"/>
</dbReference>
<dbReference type="EMBL" id="LS991951">
    <property type="protein sequence ID" value="SYV96671.1"/>
    <property type="molecule type" value="Genomic_DNA"/>
</dbReference>
<accession>A0A3B0Q8B6</accession>
<evidence type="ECO:0000256" key="2">
    <source>
        <dbReference type="ARBA" id="ARBA00005751"/>
    </source>
</evidence>
<dbReference type="InterPro" id="IPR002208">
    <property type="entry name" value="SecY/SEC61-alpha"/>
</dbReference>
<evidence type="ECO:0000256" key="4">
    <source>
        <dbReference type="ARBA" id="ARBA00022692"/>
    </source>
</evidence>
<feature type="transmembrane region" description="Helical" evidence="10">
    <location>
        <begin position="140"/>
        <end position="163"/>
    </location>
</feature>
<protein>
    <submittedName>
        <fullName evidence="11">Preprotein translocase subunit SecY</fullName>
    </submittedName>
</protein>
<feature type="transmembrane region" description="Helical" evidence="10">
    <location>
        <begin position="195"/>
        <end position="215"/>
    </location>
</feature>
<dbReference type="KEGG" id="medw:NCTC10132_00001"/>
<dbReference type="Proteomes" id="UP000257559">
    <property type="component" value="Chromosome"/>
</dbReference>
<feature type="transmembrane region" description="Helical" evidence="10">
    <location>
        <begin position="103"/>
        <end position="128"/>
    </location>
</feature>
<evidence type="ECO:0000256" key="1">
    <source>
        <dbReference type="ARBA" id="ARBA00004141"/>
    </source>
</evidence>
<keyword evidence="8 10" id="KW-0472">Membrane</keyword>
<evidence type="ECO:0000256" key="9">
    <source>
        <dbReference type="RuleBase" id="RU004349"/>
    </source>
</evidence>
<feature type="transmembrane region" description="Helical" evidence="10">
    <location>
        <begin position="32"/>
        <end position="50"/>
    </location>
</feature>
<dbReference type="AlphaFoldDB" id="A0A3B0Q8B6"/>
<evidence type="ECO:0000313" key="11">
    <source>
        <dbReference type="EMBL" id="SYV96671.1"/>
    </source>
</evidence>
<keyword evidence="12" id="KW-1185">Reference proteome</keyword>
<evidence type="ECO:0000256" key="8">
    <source>
        <dbReference type="ARBA" id="ARBA00023136"/>
    </source>
</evidence>
<dbReference type="Gene3D" id="1.10.3370.10">
    <property type="entry name" value="SecY subunit domain"/>
    <property type="match status" value="1"/>
</dbReference>
<dbReference type="PRINTS" id="PR00303">
    <property type="entry name" value="SECYTRNLCASE"/>
</dbReference>